<name>G5J2F0_CROWT</name>
<feature type="region of interest" description="Disordered" evidence="4">
    <location>
        <begin position="846"/>
        <end position="907"/>
    </location>
</feature>
<keyword evidence="1" id="KW-0547">Nucleotide-binding</keyword>
<dbReference type="InterPro" id="IPR006500">
    <property type="entry name" value="Helicase_put_C_phage/plasmid"/>
</dbReference>
<feature type="compositionally biased region" description="Polar residues" evidence="4">
    <location>
        <begin position="862"/>
        <end position="885"/>
    </location>
</feature>
<dbReference type="SUPFAM" id="SSF52540">
    <property type="entry name" value="P-loop containing nucleoside triphosphate hydrolases"/>
    <property type="match status" value="1"/>
</dbReference>
<dbReference type="PANTHER" id="PTHR35372">
    <property type="entry name" value="ATP BINDING PROTEIN-RELATED"/>
    <property type="match status" value="1"/>
</dbReference>
<dbReference type="EMBL" id="AESD01000256">
    <property type="protein sequence ID" value="EHJ13637.1"/>
    <property type="molecule type" value="Genomic_DNA"/>
</dbReference>
<keyword evidence="3" id="KW-0067">ATP-binding</keyword>
<organism evidence="6 7">
    <name type="scientific">Crocosphaera watsonii WH 0003</name>
    <dbReference type="NCBI Taxonomy" id="423471"/>
    <lineage>
        <taxon>Bacteria</taxon>
        <taxon>Bacillati</taxon>
        <taxon>Cyanobacteriota</taxon>
        <taxon>Cyanophyceae</taxon>
        <taxon>Oscillatoriophycideae</taxon>
        <taxon>Chroococcales</taxon>
        <taxon>Aphanothecaceae</taxon>
        <taxon>Crocosphaera</taxon>
    </lineage>
</organism>
<dbReference type="Proteomes" id="UP000003477">
    <property type="component" value="Unassembled WGS sequence"/>
</dbReference>
<dbReference type="InterPro" id="IPR051620">
    <property type="entry name" value="ORF904-like_C"/>
</dbReference>
<dbReference type="Pfam" id="PF12965">
    <property type="entry name" value="DUF3854"/>
    <property type="match status" value="1"/>
</dbReference>
<comment type="caution">
    <text evidence="6">The sequence shown here is derived from an EMBL/GenBank/DDBJ whole genome shotgun (WGS) entry which is preliminary data.</text>
</comment>
<dbReference type="GeneID" id="88765450"/>
<dbReference type="InterPro" id="IPR045455">
    <property type="entry name" value="NrS-1_pol-like_helicase"/>
</dbReference>
<dbReference type="InterPro" id="IPR034154">
    <property type="entry name" value="TOPRIM_DnaG/twinkle"/>
</dbReference>
<evidence type="ECO:0000256" key="3">
    <source>
        <dbReference type="ARBA" id="ARBA00022840"/>
    </source>
</evidence>
<dbReference type="GO" id="GO:0005524">
    <property type="term" value="F:ATP binding"/>
    <property type="evidence" value="ECO:0007669"/>
    <property type="project" value="UniProtKB-KW"/>
</dbReference>
<dbReference type="Pfam" id="PF19263">
    <property type="entry name" value="DUF5906"/>
    <property type="match status" value="1"/>
</dbReference>
<dbReference type="CDD" id="cd01029">
    <property type="entry name" value="TOPRIM_primases"/>
    <property type="match status" value="1"/>
</dbReference>
<dbReference type="SMART" id="SM00885">
    <property type="entry name" value="D5_N"/>
    <property type="match status" value="1"/>
</dbReference>
<protein>
    <recommendedName>
        <fullName evidence="5">SF3 helicase domain-containing protein</fullName>
    </recommendedName>
</protein>
<evidence type="ECO:0000259" key="5">
    <source>
        <dbReference type="PROSITE" id="PS51206"/>
    </source>
</evidence>
<reference evidence="6 7" key="1">
    <citation type="journal article" date="2011" name="Front. Microbiol.">
        <title>Two Strains of Crocosphaera watsonii with Highly Conserved Genomes are Distinguished by Strain-Specific Features.</title>
        <authorList>
            <person name="Bench S.R."/>
            <person name="Ilikchyan I.N."/>
            <person name="Tripp H.J."/>
            <person name="Zehr J.P."/>
        </authorList>
    </citation>
    <scope>NUCLEOTIDE SEQUENCE [LARGE SCALE GENOMIC DNA]</scope>
    <source>
        <strain evidence="6 7">WH 0003</strain>
    </source>
</reference>
<evidence type="ECO:0000256" key="4">
    <source>
        <dbReference type="SAM" id="MobiDB-lite"/>
    </source>
</evidence>
<evidence type="ECO:0000256" key="1">
    <source>
        <dbReference type="ARBA" id="ARBA00022741"/>
    </source>
</evidence>
<feature type="compositionally biased region" description="Polar residues" evidence="4">
    <location>
        <begin position="846"/>
        <end position="855"/>
    </location>
</feature>
<keyword evidence="2" id="KW-0378">Hydrolase</keyword>
<evidence type="ECO:0000313" key="6">
    <source>
        <dbReference type="EMBL" id="EHJ13637.1"/>
    </source>
</evidence>
<accession>G5J2F0</accession>
<feature type="non-terminal residue" evidence="6">
    <location>
        <position position="981"/>
    </location>
</feature>
<sequence>MNNYRIDDEHLLEWVTGSGVDPEIVKLNVRSLIPPATYDFLLYSDQLKRRNDGRLNGNTLKAYQHLDDRGWGVNAIDPETGEDLLWGQLKPNNPKTTPDGKVRKYEAPPYEPTQAICPKVSHRIGLKVAKKAGILKKYRERIRYQWAETEGITYKEFLRQKDQLFWKWVKDNPEITIAVVEGTKKAGALLSQGIAAISIPGIWNGSPKDDKGNPVLLPQLQYFAQPGREIVIIFDQDCKLKTQASVIAARERLANCFRSACCKVLFLSWETEEKGIDDAIVANGSEWFTFVWAKRGIKPAPIKIAPLEHNLPKWSEEGLAIYFEELYKDRLIFSDTTNEWYLYAAENDGKWSEISIKQLEKRIILELRSLKEQFDKINSQIRLAVKSVKEINRTKQEKKEIIEQLVAQIPTYGEIKINFVEKLGKNLSRLLLVKEMATNSQQGLIPFRNGVLDLDTRELLPHSPQNYFTWSLPYDYNPLAQCNPIKQWLLEMMEGDESLVNLIRAYLHGIVTGRADWQKFLTLCGPGGSGKSTLTKLAIALVGFENVHVTDLDILEKDKFETSNLKDKRLVIINEATSYKGVKKLKALTGGDRLRFEQKYKQALASFYPDALVIITSNEPIKTGDYTSGLYRREIPLSMNRRIPDKEQKKLIDHDRQNNIIGEFAPHIPGLLNWVLEMDSEDAKQIIKDPYNYAPALLKSKLDNLMDTNSIAAWLNEKIIYDPQYKTQVGCKSPLGESKEEIWLYASYCAYCASAGINTISLTRFSYLVLDLCNNQLGLPIIKDRNNVKTYIEGLKIRDHLDEDRPPMIEGIYTLSSGESVKSCVQEVMAETPISVECGDCGDFSETSQKNQPSSVALLDQPLTSSKSQTKIENLENNPPHSPQCSPALVTEDNQPNTDSPQEEKKLTNWDEMILAIDSQMERLGWDVQKGQQYIFEKYGKKSRQVLRDDQLLEFLEDLKAQPKFKVGQTAIFRGTKVIIE</sequence>
<gene>
    <name evidence="6" type="ORF">CWATWH0003_1683a1</name>
</gene>
<dbReference type="InterPro" id="IPR024385">
    <property type="entry name" value="DUF3854"/>
</dbReference>
<dbReference type="InterPro" id="IPR014015">
    <property type="entry name" value="Helicase_SF3_DNA-vir"/>
</dbReference>
<dbReference type="InterPro" id="IPR027417">
    <property type="entry name" value="P-loop_NTPase"/>
</dbReference>
<dbReference type="NCBIfam" id="TIGR01613">
    <property type="entry name" value="primase_Cterm"/>
    <property type="match status" value="1"/>
</dbReference>
<evidence type="ECO:0000313" key="7">
    <source>
        <dbReference type="Proteomes" id="UP000003477"/>
    </source>
</evidence>
<dbReference type="PANTHER" id="PTHR35372:SF2">
    <property type="entry name" value="SF3 HELICASE DOMAIN-CONTAINING PROTEIN"/>
    <property type="match status" value="1"/>
</dbReference>
<dbReference type="Gene3D" id="3.40.50.300">
    <property type="entry name" value="P-loop containing nucleotide triphosphate hydrolases"/>
    <property type="match status" value="1"/>
</dbReference>
<dbReference type="GO" id="GO:0016787">
    <property type="term" value="F:hydrolase activity"/>
    <property type="evidence" value="ECO:0007669"/>
    <property type="project" value="UniProtKB-KW"/>
</dbReference>
<dbReference type="InterPro" id="IPR014818">
    <property type="entry name" value="Phage/plasmid_primase_P4_C"/>
</dbReference>
<dbReference type="PROSITE" id="PS51206">
    <property type="entry name" value="SF3_HELICASE_1"/>
    <property type="match status" value="1"/>
</dbReference>
<dbReference type="AlphaFoldDB" id="G5J2F0"/>
<feature type="domain" description="SF3 helicase" evidence="5">
    <location>
        <begin position="494"/>
        <end position="652"/>
    </location>
</feature>
<dbReference type="RefSeq" id="WP_007310072.1">
    <property type="nucleotide sequence ID" value="NZ_AESD01000256.1"/>
</dbReference>
<dbReference type="Pfam" id="PF08706">
    <property type="entry name" value="D5_N"/>
    <property type="match status" value="1"/>
</dbReference>
<evidence type="ECO:0000256" key="2">
    <source>
        <dbReference type="ARBA" id="ARBA00022801"/>
    </source>
</evidence>
<proteinExistence type="predicted"/>